<evidence type="ECO:0000313" key="13">
    <source>
        <dbReference type="Proteomes" id="UP000287188"/>
    </source>
</evidence>
<dbReference type="Gene3D" id="3.40.50.150">
    <property type="entry name" value="Vaccinia Virus protein VP39"/>
    <property type="match status" value="1"/>
</dbReference>
<name>A0A402AT04_9CHLR</name>
<protein>
    <recommendedName>
        <fullName evidence="4">Protein-L-isoaspartate O-methyltransferase</fullName>
        <ecNumber evidence="3">2.1.1.77</ecNumber>
    </recommendedName>
    <alternativeName>
        <fullName evidence="11">L-isoaspartyl protein carboxyl methyltransferase</fullName>
    </alternativeName>
    <alternativeName>
        <fullName evidence="9">Protein L-isoaspartyl methyltransferase</fullName>
    </alternativeName>
    <alternativeName>
        <fullName evidence="10">Protein-beta-aspartate methyltransferase</fullName>
    </alternativeName>
</protein>
<dbReference type="GO" id="GO:0004719">
    <property type="term" value="F:protein-L-isoaspartate (D-aspartate) O-methyltransferase activity"/>
    <property type="evidence" value="ECO:0007669"/>
    <property type="project" value="UniProtKB-EC"/>
</dbReference>
<dbReference type="PANTHER" id="PTHR11579:SF0">
    <property type="entry name" value="PROTEIN-L-ISOASPARTATE(D-ASPARTATE) O-METHYLTRANSFERASE"/>
    <property type="match status" value="1"/>
</dbReference>
<evidence type="ECO:0000256" key="3">
    <source>
        <dbReference type="ARBA" id="ARBA00011890"/>
    </source>
</evidence>
<evidence type="ECO:0000256" key="5">
    <source>
        <dbReference type="ARBA" id="ARBA00022490"/>
    </source>
</evidence>
<keyword evidence="13" id="KW-1185">Reference proteome</keyword>
<dbReference type="InterPro" id="IPR000682">
    <property type="entry name" value="PCMT"/>
</dbReference>
<sequence length="390" mass="44975">MIPDRSNEDYSIEQYRTKLQKELSKYSVNQNVLEAFARIPRHVFIDTFYLPRPAKGQTPQWVQLSPQMNETEWLEAVYRDEPVVTQIAADGHASSSSSKPSVMAAMLEELHVQPGQKVLEIGTGTGWNAVLLAELTSDPALVTTIDIDEDLVYRATQRICASGGDGMTILVGDGREGYAPNAPYDRIIATGSYPFVPFAWIDQLAPGGLLVVNVKTWYVSMMLIICRDMDTGEVYGKILDNLQGEFMRLHGGEGVDHRLDRSLYPREPIFPIIEETWDYEYFHPDLLTNEHFKFFVWLRFPQMYAYRIGRKNQSIAFYYLHDLQSGKRLQFNMVGKPDIRGDKDLWNDLQNSIDHYHALNYPTCEDFCLHFTETEQYFEYIGIRWPIAKR</sequence>
<keyword evidence="5" id="KW-0963">Cytoplasm</keyword>
<dbReference type="EMBL" id="BIFS01000002">
    <property type="protein sequence ID" value="GCE22234.1"/>
    <property type="molecule type" value="Genomic_DNA"/>
</dbReference>
<evidence type="ECO:0000313" key="12">
    <source>
        <dbReference type="EMBL" id="GCE22234.1"/>
    </source>
</evidence>
<gene>
    <name evidence="12" type="ORF">KDK_60340</name>
</gene>
<evidence type="ECO:0000256" key="7">
    <source>
        <dbReference type="ARBA" id="ARBA00022679"/>
    </source>
</evidence>
<comment type="caution">
    <text evidence="12">The sequence shown here is derived from an EMBL/GenBank/DDBJ whole genome shotgun (WGS) entry which is preliminary data.</text>
</comment>
<comment type="subcellular location">
    <subcellularLocation>
        <location evidence="1">Cytoplasm</location>
    </subcellularLocation>
</comment>
<evidence type="ECO:0000256" key="10">
    <source>
        <dbReference type="ARBA" id="ARBA00031323"/>
    </source>
</evidence>
<evidence type="ECO:0000256" key="9">
    <source>
        <dbReference type="ARBA" id="ARBA00030757"/>
    </source>
</evidence>
<dbReference type="PROSITE" id="PS01279">
    <property type="entry name" value="PCMT"/>
    <property type="match status" value="1"/>
</dbReference>
<dbReference type="InterPro" id="IPR029063">
    <property type="entry name" value="SAM-dependent_MTases_sf"/>
</dbReference>
<evidence type="ECO:0000256" key="4">
    <source>
        <dbReference type="ARBA" id="ARBA00013346"/>
    </source>
</evidence>
<dbReference type="AlphaFoldDB" id="A0A402AT04"/>
<keyword evidence="8" id="KW-0949">S-adenosyl-L-methionine</keyword>
<dbReference type="Proteomes" id="UP000287188">
    <property type="component" value="Unassembled WGS sequence"/>
</dbReference>
<comment type="similarity">
    <text evidence="2">Belongs to the methyltransferase superfamily. L-isoaspartyl/D-aspartyl protein methyltransferase family.</text>
</comment>
<dbReference type="GO" id="GO:0005737">
    <property type="term" value="C:cytoplasm"/>
    <property type="evidence" value="ECO:0007669"/>
    <property type="project" value="UniProtKB-SubCell"/>
</dbReference>
<evidence type="ECO:0000256" key="11">
    <source>
        <dbReference type="ARBA" id="ARBA00031350"/>
    </source>
</evidence>
<evidence type="ECO:0000256" key="8">
    <source>
        <dbReference type="ARBA" id="ARBA00022691"/>
    </source>
</evidence>
<dbReference type="EC" id="2.1.1.77" evidence="3"/>
<dbReference type="GO" id="GO:0032259">
    <property type="term" value="P:methylation"/>
    <property type="evidence" value="ECO:0007669"/>
    <property type="project" value="UniProtKB-KW"/>
</dbReference>
<evidence type="ECO:0000256" key="1">
    <source>
        <dbReference type="ARBA" id="ARBA00004496"/>
    </source>
</evidence>
<accession>A0A402AT04</accession>
<dbReference type="CDD" id="cd02440">
    <property type="entry name" value="AdoMet_MTases"/>
    <property type="match status" value="1"/>
</dbReference>
<evidence type="ECO:0000256" key="2">
    <source>
        <dbReference type="ARBA" id="ARBA00005369"/>
    </source>
</evidence>
<keyword evidence="7" id="KW-0808">Transferase</keyword>
<organism evidence="12 13">
    <name type="scientific">Dictyobacter kobayashii</name>
    <dbReference type="NCBI Taxonomy" id="2014872"/>
    <lineage>
        <taxon>Bacteria</taxon>
        <taxon>Bacillati</taxon>
        <taxon>Chloroflexota</taxon>
        <taxon>Ktedonobacteria</taxon>
        <taxon>Ktedonobacterales</taxon>
        <taxon>Dictyobacteraceae</taxon>
        <taxon>Dictyobacter</taxon>
    </lineage>
</organism>
<keyword evidence="6" id="KW-0489">Methyltransferase</keyword>
<dbReference type="RefSeq" id="WP_126554852.1">
    <property type="nucleotide sequence ID" value="NZ_BIFS01000002.1"/>
</dbReference>
<proteinExistence type="inferred from homology"/>
<dbReference type="SUPFAM" id="SSF53335">
    <property type="entry name" value="S-adenosyl-L-methionine-dependent methyltransferases"/>
    <property type="match status" value="1"/>
</dbReference>
<reference evidence="13" key="1">
    <citation type="submission" date="2018-12" db="EMBL/GenBank/DDBJ databases">
        <title>Tengunoibacter tsumagoiensis gen. nov., sp. nov., Dictyobacter kobayashii sp. nov., D. alpinus sp. nov., and D. joshuensis sp. nov. and description of Dictyobacteraceae fam. nov. within the order Ktedonobacterales isolated from Tengu-no-mugimeshi.</title>
        <authorList>
            <person name="Wang C.M."/>
            <person name="Zheng Y."/>
            <person name="Sakai Y."/>
            <person name="Toyoda A."/>
            <person name="Minakuchi Y."/>
            <person name="Abe K."/>
            <person name="Yokota A."/>
            <person name="Yabe S."/>
        </authorList>
    </citation>
    <scope>NUCLEOTIDE SEQUENCE [LARGE SCALE GENOMIC DNA]</scope>
    <source>
        <strain evidence="13">Uno11</strain>
    </source>
</reference>
<evidence type="ECO:0000256" key="6">
    <source>
        <dbReference type="ARBA" id="ARBA00022603"/>
    </source>
</evidence>
<dbReference type="OrthoDB" id="9772751at2"/>
<dbReference type="Pfam" id="PF01135">
    <property type="entry name" value="PCMT"/>
    <property type="match status" value="1"/>
</dbReference>
<dbReference type="PANTHER" id="PTHR11579">
    <property type="entry name" value="PROTEIN-L-ISOASPARTATE O-METHYLTRANSFERASE"/>
    <property type="match status" value="1"/>
</dbReference>